<comment type="caution">
    <text evidence="2">The sequence shown here is derived from an EMBL/GenBank/DDBJ whole genome shotgun (WGS) entry which is preliminary data.</text>
</comment>
<protein>
    <submittedName>
        <fullName evidence="2">Uncharacterized protein</fullName>
    </submittedName>
</protein>
<dbReference type="EMBL" id="BQNB010012868">
    <property type="protein sequence ID" value="GJT08913.1"/>
    <property type="molecule type" value="Genomic_DNA"/>
</dbReference>
<feature type="region of interest" description="Disordered" evidence="1">
    <location>
        <begin position="157"/>
        <end position="190"/>
    </location>
</feature>
<organism evidence="2 3">
    <name type="scientific">Tanacetum coccineum</name>
    <dbReference type="NCBI Taxonomy" id="301880"/>
    <lineage>
        <taxon>Eukaryota</taxon>
        <taxon>Viridiplantae</taxon>
        <taxon>Streptophyta</taxon>
        <taxon>Embryophyta</taxon>
        <taxon>Tracheophyta</taxon>
        <taxon>Spermatophyta</taxon>
        <taxon>Magnoliopsida</taxon>
        <taxon>eudicotyledons</taxon>
        <taxon>Gunneridae</taxon>
        <taxon>Pentapetalae</taxon>
        <taxon>asterids</taxon>
        <taxon>campanulids</taxon>
        <taxon>Asterales</taxon>
        <taxon>Asteraceae</taxon>
        <taxon>Asteroideae</taxon>
        <taxon>Anthemideae</taxon>
        <taxon>Anthemidinae</taxon>
        <taxon>Tanacetum</taxon>
    </lineage>
</organism>
<name>A0ABQ5B5V5_9ASTR</name>
<keyword evidence="3" id="KW-1185">Reference proteome</keyword>
<accession>A0ABQ5B5V5</accession>
<reference evidence="2" key="2">
    <citation type="submission" date="2022-01" db="EMBL/GenBank/DDBJ databases">
        <authorList>
            <person name="Yamashiro T."/>
            <person name="Shiraishi A."/>
            <person name="Satake H."/>
            <person name="Nakayama K."/>
        </authorList>
    </citation>
    <scope>NUCLEOTIDE SEQUENCE</scope>
</reference>
<sequence length="228" mass="26536">MQKQLDERVEVVAKVNQAHDIDWSDPAVLRYHALQNRSFFVAEVRKNMCTYLKNQGGYKQSHFKGMSYEDIRPIFESVWDQNHAFVPKDSEIEKEVMKRPGFDLQQESIKKNEKIKASGFVQKQPVEEEKEKKKDVESSKQVEEEIVQQEDVVAEQVMKESSKKAGGRLKKKVAKARDDKDKRQKMQDDPEKLTLMEYVEVISDSKEIISVIPLAVKSPIVNWKSYCK</sequence>
<dbReference type="Proteomes" id="UP001151760">
    <property type="component" value="Unassembled WGS sequence"/>
</dbReference>
<evidence type="ECO:0000256" key="1">
    <source>
        <dbReference type="SAM" id="MobiDB-lite"/>
    </source>
</evidence>
<feature type="compositionally biased region" description="Basic residues" evidence="1">
    <location>
        <begin position="165"/>
        <end position="174"/>
    </location>
</feature>
<feature type="compositionally biased region" description="Basic and acidic residues" evidence="1">
    <location>
        <begin position="175"/>
        <end position="190"/>
    </location>
</feature>
<reference evidence="2" key="1">
    <citation type="journal article" date="2022" name="Int. J. Mol. Sci.">
        <title>Draft Genome of Tanacetum Coccineum: Genomic Comparison of Closely Related Tanacetum-Family Plants.</title>
        <authorList>
            <person name="Yamashiro T."/>
            <person name="Shiraishi A."/>
            <person name="Nakayama K."/>
            <person name="Satake H."/>
        </authorList>
    </citation>
    <scope>NUCLEOTIDE SEQUENCE</scope>
</reference>
<evidence type="ECO:0000313" key="3">
    <source>
        <dbReference type="Proteomes" id="UP001151760"/>
    </source>
</evidence>
<proteinExistence type="predicted"/>
<gene>
    <name evidence="2" type="ORF">Tco_0843375</name>
</gene>
<evidence type="ECO:0000313" key="2">
    <source>
        <dbReference type="EMBL" id="GJT08913.1"/>
    </source>
</evidence>